<gene>
    <name evidence="13" type="primary">Hmcn2</name>
    <name evidence="13" type="ORF">AWC38_SpisGene16389</name>
</gene>
<feature type="domain" description="Ig-like" evidence="12">
    <location>
        <begin position="432"/>
        <end position="509"/>
    </location>
</feature>
<evidence type="ECO:0000313" key="13">
    <source>
        <dbReference type="EMBL" id="PFX19220.1"/>
    </source>
</evidence>
<dbReference type="InterPro" id="IPR003598">
    <property type="entry name" value="Ig_sub2"/>
</dbReference>
<comment type="subcellular location">
    <subcellularLocation>
        <location evidence="1">Membrane</location>
        <topology evidence="1">Single-pass type I membrane protein</topology>
    </subcellularLocation>
</comment>
<dbReference type="PROSITE" id="PS50011">
    <property type="entry name" value="PROTEIN_KINASE_DOM"/>
    <property type="match status" value="1"/>
</dbReference>
<name>A0A2B4RRP5_STYPI</name>
<feature type="domain" description="Ig-like" evidence="12">
    <location>
        <begin position="606"/>
        <end position="679"/>
    </location>
</feature>
<dbReference type="InterPro" id="IPR036179">
    <property type="entry name" value="Ig-like_dom_sf"/>
</dbReference>
<dbReference type="InterPro" id="IPR003599">
    <property type="entry name" value="Ig_sub"/>
</dbReference>
<feature type="region of interest" description="Disordered" evidence="10">
    <location>
        <begin position="1443"/>
        <end position="1463"/>
    </location>
</feature>
<evidence type="ECO:0000256" key="2">
    <source>
        <dbReference type="ARBA" id="ARBA00011902"/>
    </source>
</evidence>
<evidence type="ECO:0000259" key="11">
    <source>
        <dbReference type="PROSITE" id="PS50011"/>
    </source>
</evidence>
<feature type="domain" description="Ig-like" evidence="12">
    <location>
        <begin position="854"/>
        <end position="936"/>
    </location>
</feature>
<dbReference type="SMART" id="SM00408">
    <property type="entry name" value="IGc2"/>
    <property type="match status" value="7"/>
</dbReference>
<dbReference type="PANTHER" id="PTHR11640:SF31">
    <property type="entry name" value="IRREGULAR CHIASM C-ROUGHEST PROTEIN-RELATED"/>
    <property type="match status" value="1"/>
</dbReference>
<dbReference type="Pfam" id="PF13895">
    <property type="entry name" value="Ig_2"/>
    <property type="match status" value="2"/>
</dbReference>
<dbReference type="InterPro" id="IPR011009">
    <property type="entry name" value="Kinase-like_dom_sf"/>
</dbReference>
<dbReference type="Pfam" id="PF07714">
    <property type="entry name" value="PK_Tyr_Ser-Thr"/>
    <property type="match status" value="1"/>
</dbReference>
<feature type="domain" description="Ig-like" evidence="12">
    <location>
        <begin position="149"/>
        <end position="234"/>
    </location>
</feature>
<dbReference type="GO" id="GO:0005911">
    <property type="term" value="C:cell-cell junction"/>
    <property type="evidence" value="ECO:0007669"/>
    <property type="project" value="TreeGrafter"/>
</dbReference>
<dbReference type="SMART" id="SM00219">
    <property type="entry name" value="TyrKc"/>
    <property type="match status" value="1"/>
</dbReference>
<dbReference type="InterPro" id="IPR001245">
    <property type="entry name" value="Ser-Thr/Tyr_kinase_cat_dom"/>
</dbReference>
<dbReference type="GO" id="GO:0050839">
    <property type="term" value="F:cell adhesion molecule binding"/>
    <property type="evidence" value="ECO:0007669"/>
    <property type="project" value="TreeGrafter"/>
</dbReference>
<keyword evidence="9" id="KW-0067">ATP-binding</keyword>
<dbReference type="CDD" id="cd19757">
    <property type="entry name" value="Bbox1"/>
    <property type="match status" value="1"/>
</dbReference>
<keyword evidence="14" id="KW-1185">Reference proteome</keyword>
<keyword evidence="3" id="KW-0812">Transmembrane</keyword>
<keyword evidence="7" id="KW-0325">Glycoprotein</keyword>
<keyword evidence="5" id="KW-0472">Membrane</keyword>
<comment type="caution">
    <text evidence="13">The sequence shown here is derived from an EMBL/GenBank/DDBJ whole genome shotgun (WGS) entry which is preliminary data.</text>
</comment>
<evidence type="ECO:0000256" key="7">
    <source>
        <dbReference type="ARBA" id="ARBA00023180"/>
    </source>
</evidence>
<proteinExistence type="predicted"/>
<feature type="domain" description="Ig-like" evidence="12">
    <location>
        <begin position="346"/>
        <end position="428"/>
    </location>
</feature>
<dbReference type="InterPro" id="IPR007110">
    <property type="entry name" value="Ig-like_dom"/>
</dbReference>
<dbReference type="PROSITE" id="PS00107">
    <property type="entry name" value="PROTEIN_KINASE_ATP"/>
    <property type="match status" value="1"/>
</dbReference>
<dbReference type="SUPFAM" id="SSF56112">
    <property type="entry name" value="Protein kinase-like (PK-like)"/>
    <property type="match status" value="1"/>
</dbReference>
<keyword evidence="8" id="KW-0393">Immunoglobulin domain</keyword>
<keyword evidence="9" id="KW-0547">Nucleotide-binding</keyword>
<feature type="domain" description="Ig-like" evidence="12">
    <location>
        <begin position="942"/>
        <end position="976"/>
    </location>
</feature>
<dbReference type="CDD" id="cd00096">
    <property type="entry name" value="Ig"/>
    <property type="match status" value="2"/>
</dbReference>
<sequence length="1672" mass="184862">MRRLKPVFLDVKNIGRDGRRTTVSIPLRVDLWKQPHKSTEETSQDTNSPVEQDVPLDDLDKKELSTQQQNCVLSISANWEKVRETLLNSYIEEQHLPDNTNCVNCQKSIATTRCEYCGPRQYFCVECARALHVNRNKFHVLEQWKVYCQSFTSKPNSPVYQLKGQSVTLSWTYNTAGKTVTQVWWFHNNNWIASRQPSGQTSVLNAQYQVSGPATLTISNVQTKDYGEYECQVTFFSGVPPLIKATAELIVVDPPEFTSISDDVVLVEGEGDPSVTLECTTNGEPTPNINWTRVYDNGSDGGVLETGNQFVLENNRTNSGTYRCTAYNGIGTPPNCTVTVEVNFKPEIIKPLVNDSTVCEGDVINITCSAGSRPAVHTYQLFENGVLVDGNSSAGVSILRSDLKEGNFSYRCVANNTIGTTEETVNITVKVPSSIQVIQDQNVTEGNNLTLTCNASGIPSPMVSWITPDGQSENGSVLKVVNIRRNQTGAYRCDASNDCGNATEMASIDVQFKPEKVLLTTSAMNKTACLGDVINFTCSADANPTVTSYQLFKNDSSIFDTSMSGMWNETLEIAGVFFYRCVANNTLGSTHSKDVMLTVIVRSSIEEIVDQNVTEGKNVTLTCNVSGISLPMVTWMTPYGHSAAKKVLMVTNISRNQAGEYKCEASNDCGNALETAIINVQYKPDNVQLMSSAMNNTACKGEAISFNCSADANPAVTYQLFENETAILTRNAAGMWSKTLENEGVFVYKCVANNSLGSENSRTVAITVDVPSSIIQITPHQSVTEGDNVTLMCNVSGVPPSKVSWMTPNGERVSKYKLEVENVHRSEAGEYKCEVSNGCGNATNVTRIDVRFKPENVLVMSSAMNNTACKGKVISFNCSADAHPAVTSYQLFENEIAIFNTSASGLWSKSLEKEGDFVYKCVANNSLGSEYSMSVNLIVNVPSSIIQITQHQNVTEGDNVTLMCIVFGVSPPTVSWITPNGQRETFALRNVRMDEIAENSENTFAYVQKGKQVKIAKKMVDEEFKGSGVREVNVTRLREGSVIADISLTFGEPVGESEVESFLQDAVNDGSLGTLKVDTFAVGPSLPGERDDRLNAGTRRSPTLKINEGFELESINGNLSTVAHHGPGHYMDVNEVRSLNGPATDPTGSYLEENEYAPLHPGTRSWEVERENVTIEKVIGKGAFGQVAQGKASNLRGREETITVAIKLLKGNARDLERKDLLSELEIMKKLKPHPHVIKLLGCVTKSGEGNKILKLVSLCLLVSPRQLNYKIMQDCWRENPHDRPVFESLRDDLKEMENQHQTDEYRVAAFITYIGSKALAIHNGLPLQSEDEMKNLAKILELWESYCLGKTNILYERYRFNNRNQDVSELIDTYASNLRSLYDTCNFGALSEEMIRDRIVCGVRDSSLRKKLLQVPELTLDKCIDMCRSAEATSTQMEAMSARNSHVPPSPEVNFIKKPSKSADKSPFAKDCRFWGQTHEMERSKCPAFGKVCFISQRGNYFALKCSHKKKNHISQRNLRKGASCNVLPIKYVPKGNVVEKSSHTIKMFSKSTMSAVGTAKISLVNPKNMESYLIDFTIVDGNFAPLLGLETAQQMKLLVVLTQNILSIREETSFFHAEKLKFTRDTVLSEYPDVFGEELGCMEGKVHLETDPNVAPTVMPPRRVPVALEK</sequence>
<evidence type="ECO:0000256" key="10">
    <source>
        <dbReference type="SAM" id="MobiDB-lite"/>
    </source>
</evidence>
<dbReference type="InterPro" id="IPR051275">
    <property type="entry name" value="Cell_adhesion_signaling"/>
</dbReference>
<dbReference type="Proteomes" id="UP000225706">
    <property type="component" value="Unassembled WGS sequence"/>
</dbReference>
<dbReference type="Gene3D" id="2.60.40.10">
    <property type="entry name" value="Immunoglobulins"/>
    <property type="match status" value="10"/>
</dbReference>
<dbReference type="InterPro" id="IPR020635">
    <property type="entry name" value="Tyr_kinase_cat_dom"/>
</dbReference>
<evidence type="ECO:0000256" key="4">
    <source>
        <dbReference type="ARBA" id="ARBA00022989"/>
    </source>
</evidence>
<feature type="domain" description="Ig-like" evidence="12">
    <location>
        <begin position="771"/>
        <end position="849"/>
    </location>
</feature>
<evidence type="ECO:0000256" key="5">
    <source>
        <dbReference type="ARBA" id="ARBA00023136"/>
    </source>
</evidence>
<dbReference type="InterPro" id="IPR013783">
    <property type="entry name" value="Ig-like_fold"/>
</dbReference>
<keyword evidence="4" id="KW-1133">Transmembrane helix</keyword>
<dbReference type="GO" id="GO:0098609">
    <property type="term" value="P:cell-cell adhesion"/>
    <property type="evidence" value="ECO:0007669"/>
    <property type="project" value="TreeGrafter"/>
</dbReference>
<dbReference type="Pfam" id="PF13927">
    <property type="entry name" value="Ig_3"/>
    <property type="match status" value="5"/>
</dbReference>
<evidence type="ECO:0000256" key="9">
    <source>
        <dbReference type="PROSITE-ProRule" id="PRU10141"/>
    </source>
</evidence>
<keyword evidence="6" id="KW-1015">Disulfide bond</keyword>
<organism evidence="13 14">
    <name type="scientific">Stylophora pistillata</name>
    <name type="common">Smooth cauliflower coral</name>
    <dbReference type="NCBI Taxonomy" id="50429"/>
    <lineage>
        <taxon>Eukaryota</taxon>
        <taxon>Metazoa</taxon>
        <taxon>Cnidaria</taxon>
        <taxon>Anthozoa</taxon>
        <taxon>Hexacorallia</taxon>
        <taxon>Scleractinia</taxon>
        <taxon>Astrocoeniina</taxon>
        <taxon>Pocilloporidae</taxon>
        <taxon>Stylophora</taxon>
    </lineage>
</organism>
<dbReference type="SUPFAM" id="SSF48726">
    <property type="entry name" value="Immunoglobulin"/>
    <property type="match status" value="10"/>
</dbReference>
<feature type="binding site" evidence="9">
    <location>
        <position position="1207"/>
    </location>
    <ligand>
        <name>ATP</name>
        <dbReference type="ChEBI" id="CHEBI:30616"/>
    </ligand>
</feature>
<evidence type="ECO:0000256" key="3">
    <source>
        <dbReference type="ARBA" id="ARBA00022692"/>
    </source>
</evidence>
<evidence type="ECO:0000256" key="1">
    <source>
        <dbReference type="ARBA" id="ARBA00004479"/>
    </source>
</evidence>
<dbReference type="EC" id="2.7.10.1" evidence="2"/>
<dbReference type="EMBL" id="LSMT01000371">
    <property type="protein sequence ID" value="PFX19220.1"/>
    <property type="molecule type" value="Genomic_DNA"/>
</dbReference>
<feature type="domain" description="Ig-like" evidence="12">
    <location>
        <begin position="255"/>
        <end position="343"/>
    </location>
</feature>
<dbReference type="Gene3D" id="3.30.200.20">
    <property type="entry name" value="Phosphorylase Kinase, domain 1"/>
    <property type="match status" value="1"/>
</dbReference>
<feature type="domain" description="Protein kinase" evidence="11">
    <location>
        <begin position="1173"/>
        <end position="1534"/>
    </location>
</feature>
<evidence type="ECO:0000256" key="8">
    <source>
        <dbReference type="ARBA" id="ARBA00023319"/>
    </source>
</evidence>
<dbReference type="PANTHER" id="PTHR11640">
    <property type="entry name" value="NEPHRIN"/>
    <property type="match status" value="1"/>
</dbReference>
<dbReference type="GO" id="GO:0004714">
    <property type="term" value="F:transmembrane receptor protein tyrosine kinase activity"/>
    <property type="evidence" value="ECO:0007669"/>
    <property type="project" value="UniProtKB-EC"/>
</dbReference>
<dbReference type="GO" id="GO:0005886">
    <property type="term" value="C:plasma membrane"/>
    <property type="evidence" value="ECO:0007669"/>
    <property type="project" value="TreeGrafter"/>
</dbReference>
<dbReference type="OrthoDB" id="5988618at2759"/>
<feature type="domain" description="Ig-like" evidence="12">
    <location>
        <begin position="684"/>
        <end position="765"/>
    </location>
</feature>
<dbReference type="InterPro" id="IPR017441">
    <property type="entry name" value="Protein_kinase_ATP_BS"/>
</dbReference>
<evidence type="ECO:0000259" key="12">
    <source>
        <dbReference type="PROSITE" id="PS50835"/>
    </source>
</evidence>
<dbReference type="SMART" id="SM00409">
    <property type="entry name" value="IG"/>
    <property type="match status" value="9"/>
</dbReference>
<evidence type="ECO:0000313" key="14">
    <source>
        <dbReference type="Proteomes" id="UP000225706"/>
    </source>
</evidence>
<feature type="region of interest" description="Disordered" evidence="10">
    <location>
        <begin position="35"/>
        <end position="54"/>
    </location>
</feature>
<reference evidence="14" key="1">
    <citation type="journal article" date="2017" name="bioRxiv">
        <title>Comparative analysis of the genomes of Stylophora pistillata and Acropora digitifera provides evidence for extensive differences between species of corals.</title>
        <authorList>
            <person name="Voolstra C.R."/>
            <person name="Li Y."/>
            <person name="Liew Y.J."/>
            <person name="Baumgarten S."/>
            <person name="Zoccola D."/>
            <person name="Flot J.-F."/>
            <person name="Tambutte S."/>
            <person name="Allemand D."/>
            <person name="Aranda M."/>
        </authorList>
    </citation>
    <scope>NUCLEOTIDE SEQUENCE [LARGE SCALE GENOMIC DNA]</scope>
</reference>
<dbReference type="PROSITE" id="PS50835">
    <property type="entry name" value="IG_LIKE"/>
    <property type="match status" value="9"/>
</dbReference>
<dbReference type="InterPro" id="IPR000719">
    <property type="entry name" value="Prot_kinase_dom"/>
</dbReference>
<accession>A0A2B4RRP5</accession>
<protein>
    <recommendedName>
        <fullName evidence="2">receptor protein-tyrosine kinase</fullName>
        <ecNumber evidence="2">2.7.10.1</ecNumber>
    </recommendedName>
</protein>
<dbReference type="GO" id="GO:0005524">
    <property type="term" value="F:ATP binding"/>
    <property type="evidence" value="ECO:0007669"/>
    <property type="project" value="UniProtKB-UniRule"/>
</dbReference>
<evidence type="ECO:0000256" key="6">
    <source>
        <dbReference type="ARBA" id="ARBA00023157"/>
    </source>
</evidence>